<evidence type="ECO:0000313" key="2">
    <source>
        <dbReference type="Proteomes" id="UP001390339"/>
    </source>
</evidence>
<accession>A0ABR2HRR9</accession>
<organism evidence="1 2">
    <name type="scientific">Apiospora arundinis</name>
    <dbReference type="NCBI Taxonomy" id="335852"/>
    <lineage>
        <taxon>Eukaryota</taxon>
        <taxon>Fungi</taxon>
        <taxon>Dikarya</taxon>
        <taxon>Ascomycota</taxon>
        <taxon>Pezizomycotina</taxon>
        <taxon>Sordariomycetes</taxon>
        <taxon>Xylariomycetidae</taxon>
        <taxon>Amphisphaeriales</taxon>
        <taxon>Apiosporaceae</taxon>
        <taxon>Apiospora</taxon>
    </lineage>
</organism>
<sequence length="169" mass="19328">MNGVTGEVGTVAKSVSSIRRLICSTLKATIVLRDHLKRIRYQPPAAPDVLKDLRSLEQILEDAVDLLNKHNDVSAEDPRLEMSLGRLETDLQDCLNQINDWVADDALQPSCGKQWSDLFKKIRYAGYREVYDELSTKLAAHRAVLWLHLTFLKRQVPGKKEYVRTWILT</sequence>
<evidence type="ECO:0000313" key="1">
    <source>
        <dbReference type="EMBL" id="KAK8851394.1"/>
    </source>
</evidence>
<keyword evidence="2" id="KW-1185">Reference proteome</keyword>
<comment type="caution">
    <text evidence="1">The sequence shown here is derived from an EMBL/GenBank/DDBJ whole genome shotgun (WGS) entry which is preliminary data.</text>
</comment>
<evidence type="ECO:0008006" key="3">
    <source>
        <dbReference type="Google" id="ProtNLM"/>
    </source>
</evidence>
<proteinExistence type="predicted"/>
<dbReference type="EMBL" id="JAPCWZ010000009">
    <property type="protein sequence ID" value="KAK8851394.1"/>
    <property type="molecule type" value="Genomic_DNA"/>
</dbReference>
<name>A0ABR2HRR9_9PEZI</name>
<dbReference type="Proteomes" id="UP001390339">
    <property type="component" value="Unassembled WGS sequence"/>
</dbReference>
<protein>
    <recommendedName>
        <fullName evidence="3">Rx N-terminal domain-containing protein</fullName>
    </recommendedName>
</protein>
<reference evidence="1 2" key="1">
    <citation type="journal article" date="2024" name="IMA Fungus">
        <title>Apiospora arundinis, a panoply of carbohydrate-active enzymes and secondary metabolites.</title>
        <authorList>
            <person name="Sorensen T."/>
            <person name="Petersen C."/>
            <person name="Muurmann A.T."/>
            <person name="Christiansen J.V."/>
            <person name="Brundto M.L."/>
            <person name="Overgaard C.K."/>
            <person name="Boysen A.T."/>
            <person name="Wollenberg R.D."/>
            <person name="Larsen T.O."/>
            <person name="Sorensen J.L."/>
            <person name="Nielsen K.L."/>
            <person name="Sondergaard T.E."/>
        </authorList>
    </citation>
    <scope>NUCLEOTIDE SEQUENCE [LARGE SCALE GENOMIC DNA]</scope>
    <source>
        <strain evidence="1 2">AAU 773</strain>
    </source>
</reference>
<gene>
    <name evidence="1" type="ORF">PGQ11_013873</name>
</gene>